<evidence type="ECO:0000313" key="2">
    <source>
        <dbReference type="Ensembl" id="ENSMSIP00000028312.1"/>
    </source>
</evidence>
<sequence>MTRELHLLGPLDYEQQRLYKITILLIDHSQDWDLNSHRSGSCTITIEVEVSSTMTPLIVTELEAFWKPEPWFVVVLTATGAVLLLALGWLLSRILRGLAPSLQAPSKPAKAQLLNSIQGNEGSIERQMEAPRIEMSQVPRTAMSLQHFDGRAQDVCKSLLFITCSLPGPSPFPRISPSLYPSPSLLPPPPSIQHCCLH</sequence>
<reference evidence="2" key="2">
    <citation type="submission" date="2025-09" db="UniProtKB">
        <authorList>
            <consortium name="Ensembl"/>
        </authorList>
    </citation>
    <scope>IDENTIFICATION</scope>
</reference>
<dbReference type="Ensembl" id="ENSMSIT00000035696.1">
    <property type="protein sequence ID" value="ENSMSIP00000028312.1"/>
    <property type="gene ID" value="ENSMSIG00000023775.1"/>
</dbReference>
<dbReference type="Proteomes" id="UP000694415">
    <property type="component" value="Unplaced"/>
</dbReference>
<keyword evidence="1" id="KW-0472">Membrane</keyword>
<name>A0A8C6HYX4_MUSSI</name>
<keyword evidence="1" id="KW-1133">Transmembrane helix</keyword>
<evidence type="ECO:0000313" key="3">
    <source>
        <dbReference type="Proteomes" id="UP000694415"/>
    </source>
</evidence>
<proteinExistence type="predicted"/>
<dbReference type="CDD" id="cd11304">
    <property type="entry name" value="Cadherin_repeat"/>
    <property type="match status" value="1"/>
</dbReference>
<feature type="transmembrane region" description="Helical" evidence="1">
    <location>
        <begin position="71"/>
        <end position="91"/>
    </location>
</feature>
<accession>A0A8C6HYX4</accession>
<keyword evidence="3" id="KW-1185">Reference proteome</keyword>
<protein>
    <submittedName>
        <fullName evidence="2">Cadherin-related family member 4</fullName>
    </submittedName>
</protein>
<evidence type="ECO:0000256" key="1">
    <source>
        <dbReference type="SAM" id="Phobius"/>
    </source>
</evidence>
<reference evidence="2" key="1">
    <citation type="submission" date="2025-08" db="UniProtKB">
        <authorList>
            <consortium name="Ensembl"/>
        </authorList>
    </citation>
    <scope>IDENTIFICATION</scope>
</reference>
<dbReference type="AlphaFoldDB" id="A0A8C6HYX4"/>
<organism evidence="2 3">
    <name type="scientific">Mus spicilegus</name>
    <name type="common">Mound-building mouse</name>
    <dbReference type="NCBI Taxonomy" id="10103"/>
    <lineage>
        <taxon>Eukaryota</taxon>
        <taxon>Metazoa</taxon>
        <taxon>Chordata</taxon>
        <taxon>Craniata</taxon>
        <taxon>Vertebrata</taxon>
        <taxon>Euteleostomi</taxon>
        <taxon>Mammalia</taxon>
        <taxon>Eutheria</taxon>
        <taxon>Euarchontoglires</taxon>
        <taxon>Glires</taxon>
        <taxon>Rodentia</taxon>
        <taxon>Myomorpha</taxon>
        <taxon>Muroidea</taxon>
        <taxon>Muridae</taxon>
        <taxon>Murinae</taxon>
        <taxon>Mus</taxon>
        <taxon>Mus</taxon>
    </lineage>
</organism>
<keyword evidence="1" id="KW-0812">Transmembrane</keyword>
<dbReference type="GeneTree" id="ENSGT00940000162824"/>